<feature type="region of interest" description="Disordered" evidence="7">
    <location>
        <begin position="262"/>
        <end position="328"/>
    </location>
</feature>
<dbReference type="PANTHER" id="PTHR43337:SF1">
    <property type="entry name" value="XANTHINE_URACIL PERMEASE C887.17-RELATED"/>
    <property type="match status" value="1"/>
</dbReference>
<keyword evidence="5 8" id="KW-1133">Transmembrane helix</keyword>
<reference evidence="11 12" key="1">
    <citation type="submission" date="2017-01" db="EMBL/GenBank/DDBJ databases">
        <title>The recent genome duplication of the halophilic yeast Hortaea werneckii: insights from long-read sequencing.</title>
        <authorList>
            <person name="Sinha S."/>
            <person name="Flibotte S."/>
            <person name="Neira M."/>
            <person name="Lenassi M."/>
            <person name="Gostincar C."/>
            <person name="Stajich J.E."/>
            <person name="Nislow C.E."/>
        </authorList>
    </citation>
    <scope>NUCLEOTIDE SEQUENCE [LARGE SCALE GENOMIC DNA]</scope>
    <source>
        <strain evidence="11 12">EXF-2000</strain>
    </source>
</reference>
<dbReference type="InterPro" id="IPR024079">
    <property type="entry name" value="MetalloPept_cat_dom_sf"/>
</dbReference>
<evidence type="ECO:0000259" key="10">
    <source>
        <dbReference type="Pfam" id="PF13933"/>
    </source>
</evidence>
<evidence type="ECO:0000313" key="12">
    <source>
        <dbReference type="Proteomes" id="UP000194280"/>
    </source>
</evidence>
<sequence length="893" mass="95142">MLSKTVCATIAGLASVAVAAPAAGYSAVTHDEDHTSQSWVERFAAPGRAQQNVVDQYSWNSGMTRAYPIHQSCNATETALLEQAFAEMAVLAAHARDHILRFGNSSSFFTKYFGKATTGEPAGWLDKIVNGDKSGVLFRCDDIDGNCWQDGWAGHWRGENATDETVICEMSYTSRWPLAGLCGYGYTVAAEKTTAYFASDLMHRVYHTDKIGEGVVGHYADTYEECLQLAKDSPEEAVRNSATLRYFALDVYAYDIAVPGQGCTGEPVPEEDDHSHDSASSTSSSISASPTASMTSSSMESTSTADASTTAASAKSAEATEASSTTSAEVRLERKNSYFFTEIRAGLATFFAMAYIIAVNSTVVSQTGGTCVCPPDSPDLCDSNTEYMLCVQEVRRDLVTATAAISSLTTFFMGLLANMPLGLAPGMGLNAYFTYNVVGYHGSGSVSYEAALTAVFVEGFVFVGLTVLGMRQWLARALPASIKLATGVGIGLYLTLIGLTYSAGIGAVTGASSTPLDLAGCAQELMTDEGVCPASEKMRNPSMWIGIFCGGVFTVFLMMYRVKGAIIAGILLVSIISWPRDTPVTYFPYNETGNSSFDFFKKVVTFHPIQHTLNVQDWNISGSSGQFGLAFITFLYVDILDTTGTLYSMARFAGLIQEKTGDFEGSAVAYLVDAFGVSIGSLFGTPPVTAFIESGAGISEGGKTGLTAVTTGICFFISIFFAPIFASIPPWATGCTLIIVGSLMTKAAADINWRYIGDAVPAFLTIAIMPFTYSIAYGLIAGVISYMLLNTVVWLIEKATGGKIRPVDKDLSEPWTYKVPGGVLPPWLKRAAKGKKDFWRPEEDGGESGTGAESVTESGMDTPPTLEGEVPMHKLNEPVVESAGSSRGGGKTI</sequence>
<feature type="transmembrane region" description="Helical" evidence="8">
    <location>
        <begin position="338"/>
        <end position="358"/>
    </location>
</feature>
<feature type="chain" id="PRO_5013142835" description="Putative peptidase domain-containing protein" evidence="9">
    <location>
        <begin position="20"/>
        <end position="893"/>
    </location>
</feature>
<dbReference type="GO" id="GO:0008237">
    <property type="term" value="F:metallopeptidase activity"/>
    <property type="evidence" value="ECO:0007669"/>
    <property type="project" value="InterPro"/>
</dbReference>
<comment type="caution">
    <text evidence="11">The sequence shown here is derived from an EMBL/GenBank/DDBJ whole genome shotgun (WGS) entry which is preliminary data.</text>
</comment>
<proteinExistence type="inferred from homology"/>
<feature type="transmembrane region" description="Helical" evidence="8">
    <location>
        <begin position="704"/>
        <end position="725"/>
    </location>
</feature>
<dbReference type="Pfam" id="PF00860">
    <property type="entry name" value="Xan_ur_permease"/>
    <property type="match status" value="1"/>
</dbReference>
<evidence type="ECO:0000256" key="1">
    <source>
        <dbReference type="ARBA" id="ARBA00004127"/>
    </source>
</evidence>
<feature type="domain" description="Putative peptidase" evidence="10">
    <location>
        <begin position="50"/>
        <end position="266"/>
    </location>
</feature>
<dbReference type="STRING" id="1157616.A0A1Z5TLY9"/>
<keyword evidence="6 8" id="KW-0472">Membrane</keyword>
<comment type="similarity">
    <text evidence="2">Belongs to the nucleobase:cation symporter-2 (NCS2) (TC 2.A.40) family. Azg-like subfamily.</text>
</comment>
<dbReference type="Proteomes" id="UP000194280">
    <property type="component" value="Unassembled WGS sequence"/>
</dbReference>
<feature type="transmembrane region" description="Helical" evidence="8">
    <location>
        <begin position="450"/>
        <end position="470"/>
    </location>
</feature>
<dbReference type="CDD" id="cd11307">
    <property type="entry name" value="M35_Asp_f2_like"/>
    <property type="match status" value="1"/>
</dbReference>
<dbReference type="AlphaFoldDB" id="A0A1Z5TLY9"/>
<dbReference type="SUPFAM" id="SSF55486">
    <property type="entry name" value="Metalloproteases ('zincins'), catalytic domain"/>
    <property type="match status" value="1"/>
</dbReference>
<organism evidence="11 12">
    <name type="scientific">Hortaea werneckii EXF-2000</name>
    <dbReference type="NCBI Taxonomy" id="1157616"/>
    <lineage>
        <taxon>Eukaryota</taxon>
        <taxon>Fungi</taxon>
        <taxon>Dikarya</taxon>
        <taxon>Ascomycota</taxon>
        <taxon>Pezizomycotina</taxon>
        <taxon>Dothideomycetes</taxon>
        <taxon>Dothideomycetidae</taxon>
        <taxon>Mycosphaerellales</taxon>
        <taxon>Teratosphaeriaceae</taxon>
        <taxon>Hortaea</taxon>
    </lineage>
</organism>
<feature type="region of interest" description="Disordered" evidence="7">
    <location>
        <begin position="838"/>
        <end position="893"/>
    </location>
</feature>
<dbReference type="EMBL" id="MUNK01000025">
    <property type="protein sequence ID" value="OTA36988.1"/>
    <property type="molecule type" value="Genomic_DNA"/>
</dbReference>
<evidence type="ECO:0000313" key="11">
    <source>
        <dbReference type="EMBL" id="OTA36988.1"/>
    </source>
</evidence>
<dbReference type="Gene3D" id="3.40.390.10">
    <property type="entry name" value="Collagenase (Catalytic Domain)"/>
    <property type="match status" value="1"/>
</dbReference>
<dbReference type="InterPro" id="IPR029482">
    <property type="entry name" value="HRXXH"/>
</dbReference>
<accession>A0A1Z5TLY9</accession>
<evidence type="ECO:0000256" key="7">
    <source>
        <dbReference type="SAM" id="MobiDB-lite"/>
    </source>
</evidence>
<dbReference type="GO" id="GO:0005345">
    <property type="term" value="F:purine nucleobase transmembrane transporter activity"/>
    <property type="evidence" value="ECO:0007669"/>
    <property type="project" value="TreeGrafter"/>
</dbReference>
<protein>
    <recommendedName>
        <fullName evidence="10">Putative peptidase domain-containing protein</fullName>
    </recommendedName>
</protein>
<evidence type="ECO:0000256" key="2">
    <source>
        <dbReference type="ARBA" id="ARBA00005697"/>
    </source>
</evidence>
<feature type="compositionally biased region" description="Low complexity" evidence="7">
    <location>
        <begin position="278"/>
        <end position="328"/>
    </location>
</feature>
<feature type="transmembrane region" description="Helical" evidence="8">
    <location>
        <begin position="398"/>
        <end position="417"/>
    </location>
</feature>
<evidence type="ECO:0000256" key="6">
    <source>
        <dbReference type="ARBA" id="ARBA00023136"/>
    </source>
</evidence>
<keyword evidence="12" id="KW-1185">Reference proteome</keyword>
<feature type="signal peptide" evidence="9">
    <location>
        <begin position="1"/>
        <end position="19"/>
    </location>
</feature>
<dbReference type="VEuPathDB" id="FungiDB:BTJ68_02353"/>
<dbReference type="GO" id="GO:0005886">
    <property type="term" value="C:plasma membrane"/>
    <property type="evidence" value="ECO:0007669"/>
    <property type="project" value="TreeGrafter"/>
</dbReference>
<gene>
    <name evidence="11" type="ORF">BTJ68_02353</name>
</gene>
<comment type="subcellular location">
    <subcellularLocation>
        <location evidence="1">Endomembrane system</location>
        <topology evidence="1">Multi-pass membrane protein</topology>
    </subcellularLocation>
</comment>
<feature type="transmembrane region" description="Helical" evidence="8">
    <location>
        <begin position="482"/>
        <end position="508"/>
    </location>
</feature>
<dbReference type="GO" id="GO:0012505">
    <property type="term" value="C:endomembrane system"/>
    <property type="evidence" value="ECO:0007669"/>
    <property type="project" value="UniProtKB-SubCell"/>
</dbReference>
<name>A0A1Z5TLY9_HORWE</name>
<dbReference type="PANTHER" id="PTHR43337">
    <property type="entry name" value="XANTHINE/URACIL PERMEASE C887.17-RELATED"/>
    <property type="match status" value="1"/>
</dbReference>
<feature type="transmembrane region" description="Helical" evidence="8">
    <location>
        <begin position="779"/>
        <end position="796"/>
    </location>
</feature>
<dbReference type="GO" id="GO:0015854">
    <property type="term" value="P:guanine transport"/>
    <property type="evidence" value="ECO:0007669"/>
    <property type="project" value="TreeGrafter"/>
</dbReference>
<feature type="transmembrane region" description="Helical" evidence="8">
    <location>
        <begin position="543"/>
        <end position="562"/>
    </location>
</feature>
<keyword evidence="4 8" id="KW-0812">Transmembrane</keyword>
<evidence type="ECO:0000256" key="4">
    <source>
        <dbReference type="ARBA" id="ARBA00022692"/>
    </source>
</evidence>
<dbReference type="InterPro" id="IPR045018">
    <property type="entry name" value="Azg-like"/>
</dbReference>
<evidence type="ECO:0000256" key="9">
    <source>
        <dbReference type="SAM" id="SignalP"/>
    </source>
</evidence>
<keyword evidence="9" id="KW-0732">Signal</keyword>
<evidence type="ECO:0000256" key="8">
    <source>
        <dbReference type="SAM" id="Phobius"/>
    </source>
</evidence>
<dbReference type="GO" id="GO:0015853">
    <property type="term" value="P:adenine transport"/>
    <property type="evidence" value="ECO:0007669"/>
    <property type="project" value="TreeGrafter"/>
</dbReference>
<dbReference type="Pfam" id="PF13933">
    <property type="entry name" value="HRXXH"/>
    <property type="match status" value="1"/>
</dbReference>
<evidence type="ECO:0000256" key="5">
    <source>
        <dbReference type="ARBA" id="ARBA00022989"/>
    </source>
</evidence>
<keyword evidence="3" id="KW-0813">Transport</keyword>
<dbReference type="InParanoid" id="A0A1Z5TLY9"/>
<dbReference type="InterPro" id="IPR006043">
    <property type="entry name" value="NCS2"/>
</dbReference>
<feature type="transmembrane region" description="Helical" evidence="8">
    <location>
        <begin position="627"/>
        <end position="647"/>
    </location>
</feature>
<evidence type="ECO:0000256" key="3">
    <source>
        <dbReference type="ARBA" id="ARBA00022448"/>
    </source>
</evidence>
<feature type="transmembrane region" description="Helical" evidence="8">
    <location>
        <begin position="667"/>
        <end position="692"/>
    </location>
</feature>